<dbReference type="EMBL" id="QEWP01000006">
    <property type="protein sequence ID" value="PWD99605.1"/>
    <property type="molecule type" value="Genomic_DNA"/>
</dbReference>
<dbReference type="InterPro" id="IPR013783">
    <property type="entry name" value="Ig-like_fold"/>
</dbReference>
<proteinExistence type="predicted"/>
<accession>A0A2U2B963</accession>
<organism evidence="4 5">
    <name type="scientific">Marinilabilia rubra</name>
    <dbReference type="NCBI Taxonomy" id="2162893"/>
    <lineage>
        <taxon>Bacteria</taxon>
        <taxon>Pseudomonadati</taxon>
        <taxon>Bacteroidota</taxon>
        <taxon>Bacteroidia</taxon>
        <taxon>Marinilabiliales</taxon>
        <taxon>Marinilabiliaceae</taxon>
        <taxon>Marinilabilia</taxon>
    </lineage>
</organism>
<evidence type="ECO:0000256" key="1">
    <source>
        <dbReference type="SAM" id="Coils"/>
    </source>
</evidence>
<name>A0A2U2B963_9BACT</name>
<dbReference type="AlphaFoldDB" id="A0A2U2B963"/>
<dbReference type="InterPro" id="IPR011110">
    <property type="entry name" value="Reg_prop"/>
</dbReference>
<dbReference type="Pfam" id="PF07494">
    <property type="entry name" value="Reg_prop"/>
    <property type="match status" value="1"/>
</dbReference>
<comment type="caution">
    <text evidence="4">The sequence shown here is derived from an EMBL/GenBank/DDBJ whole genome shotgun (WGS) entry which is preliminary data.</text>
</comment>
<keyword evidence="2" id="KW-1133">Transmembrane helix</keyword>
<dbReference type="Proteomes" id="UP000244956">
    <property type="component" value="Unassembled WGS sequence"/>
</dbReference>
<dbReference type="Gene3D" id="2.60.40.10">
    <property type="entry name" value="Immunoglobulins"/>
    <property type="match status" value="1"/>
</dbReference>
<dbReference type="InterPro" id="IPR036388">
    <property type="entry name" value="WH-like_DNA-bd_sf"/>
</dbReference>
<dbReference type="GO" id="GO:0006355">
    <property type="term" value="P:regulation of DNA-templated transcription"/>
    <property type="evidence" value="ECO:0007669"/>
    <property type="project" value="InterPro"/>
</dbReference>
<keyword evidence="2" id="KW-0812">Transmembrane</keyword>
<gene>
    <name evidence="4" type="ORF">DDZ16_09160</name>
</gene>
<dbReference type="OrthoDB" id="1109249at2"/>
<protein>
    <recommendedName>
        <fullName evidence="3">Two component regulator three Y domain-containing protein</fullName>
    </recommendedName>
</protein>
<sequence>MRISYIALLLLLSVHLPAIEKGFPVIKNFSADDYSGGSRIFSLVSTNDGILYAGDKNGILEYDGSNWRKVSCGFAIKSMAIDSSNIIFIAGDKGIGKLIVDSKNQMQYESLNHFISSEKELRKFRNAEVFYLKGKIVFALRNEIIINTRENIRIIETPHTFRHYQKLDDQLYFYSPEDGVYMLEGNKLALLSDNKAIRNQAVSGFIRINNKRHVLIGEKGAYNLDDETFTSLTDSFKKSELQDLRGVNQIDENTFALKTFYDGVIIINSKGEVLNKFHFEGGLINNTVFCIHKDEWDNLWIGTAAGISAVHMDYPYTVYNDHHGLGTGFASIKYKNKIYFATTQGLYDLHANKTGNRMFRKIADGHVWSLHEINGILYYGTASGLHAYDERQTRRVNNFPCGWYITQLPERPDYYLTGSPMGIVLMKMNEDGFLSHVRLLDGLNVNVKNIEIDSENNIWAEFEKGIFKCKISEDLLKLEGIRRFDRLQLDNKFKRVRKLGDDVFFLADSGAYRYQNNGDFKRDTLFNVMFEDEKSPSNLIIDRYNRIWMFQDGLIHCYLKIGSQLQSKNLTFKYFAKNSYPIDYENVYCLDSLNVIIGREEGFLRSNLSHDGLHPFSANRIREVVEISPDGNINHLKSHAKYVRSSQVAKAVESVKYGNRIRFYYTVGCGNYISAQYATFLEGYDETWSNWSTQNIKEYMGLPPGDYRFMVRAINKANIESIVALYDFKVLPPWYFTLTAKIVYAIFVLLMAFFIERLIRLRTKKIKEKLKKEQEELMYRKEQSQIQRKLKEQRELEKLKNEKLRIDNLYKSKELANSTMGVIKKNQFLTELKENLEKIKNFSEQNKEVTNDISGVIRKINKDLDNEESWKVFEDYFDKVHEKFLEKMKARYPILTPKDLRLSAYLRMNLTTKEIAPLMNISVRGVEISRYRLRKKMNLDRNESLNDFLINL</sequence>
<dbReference type="Gene3D" id="1.10.10.10">
    <property type="entry name" value="Winged helix-like DNA-binding domain superfamily/Winged helix DNA-binding domain"/>
    <property type="match status" value="1"/>
</dbReference>
<dbReference type="SUPFAM" id="SSF46894">
    <property type="entry name" value="C-terminal effector domain of the bipartite response regulators"/>
    <property type="match status" value="1"/>
</dbReference>
<dbReference type="RefSeq" id="WP_109264145.1">
    <property type="nucleotide sequence ID" value="NZ_QEWP01000006.1"/>
</dbReference>
<evidence type="ECO:0000259" key="3">
    <source>
        <dbReference type="Pfam" id="PF07495"/>
    </source>
</evidence>
<feature type="transmembrane region" description="Helical" evidence="2">
    <location>
        <begin position="734"/>
        <end position="755"/>
    </location>
</feature>
<keyword evidence="5" id="KW-1185">Reference proteome</keyword>
<feature type="coiled-coil region" evidence="1">
    <location>
        <begin position="767"/>
        <end position="852"/>
    </location>
</feature>
<keyword evidence="1" id="KW-0175">Coiled coil</keyword>
<dbReference type="Pfam" id="PF07495">
    <property type="entry name" value="Y_Y_Y"/>
    <property type="match status" value="1"/>
</dbReference>
<dbReference type="InterPro" id="IPR011123">
    <property type="entry name" value="Y_Y_Y"/>
</dbReference>
<evidence type="ECO:0000313" key="4">
    <source>
        <dbReference type="EMBL" id="PWD99605.1"/>
    </source>
</evidence>
<feature type="domain" description="Two component regulator three Y" evidence="3">
    <location>
        <begin position="675"/>
        <end position="730"/>
    </location>
</feature>
<dbReference type="InterPro" id="IPR016032">
    <property type="entry name" value="Sig_transdc_resp-reg_C-effctor"/>
</dbReference>
<dbReference type="GO" id="GO:0003677">
    <property type="term" value="F:DNA binding"/>
    <property type="evidence" value="ECO:0007669"/>
    <property type="project" value="InterPro"/>
</dbReference>
<evidence type="ECO:0000256" key="2">
    <source>
        <dbReference type="SAM" id="Phobius"/>
    </source>
</evidence>
<evidence type="ECO:0000313" key="5">
    <source>
        <dbReference type="Proteomes" id="UP000244956"/>
    </source>
</evidence>
<dbReference type="InterPro" id="IPR015943">
    <property type="entry name" value="WD40/YVTN_repeat-like_dom_sf"/>
</dbReference>
<dbReference type="Gene3D" id="2.130.10.10">
    <property type="entry name" value="YVTN repeat-like/Quinoprotein amine dehydrogenase"/>
    <property type="match status" value="2"/>
</dbReference>
<reference evidence="4 5" key="1">
    <citation type="submission" date="2018-05" db="EMBL/GenBank/DDBJ databases">
        <title>Marinilabilia rubrum sp. nov., isolated from saltern sediment.</title>
        <authorList>
            <person name="Zhang R."/>
        </authorList>
    </citation>
    <scope>NUCLEOTIDE SEQUENCE [LARGE SCALE GENOMIC DNA]</scope>
    <source>
        <strain evidence="4 5">WTE16</strain>
    </source>
</reference>
<keyword evidence="2" id="KW-0472">Membrane</keyword>